<evidence type="ECO:0000313" key="2">
    <source>
        <dbReference type="Proteomes" id="UP000664628"/>
    </source>
</evidence>
<sequence>MNPIARLLEMLPARVADEKRLAILNELQPLGFESHWRQTCLREHKNTGEIYAQVGWVICKHLEVPLDFLWDADVAASESKRLIDHYVKAQLQTI</sequence>
<name>A0ABS3JM54_9BACT</name>
<keyword evidence="2" id="KW-1185">Reference proteome</keyword>
<gene>
    <name evidence="1" type="ORF">J2I46_21050</name>
</gene>
<organism evidence="1 2">
    <name type="scientific">Fibrella forsythiae</name>
    <dbReference type="NCBI Taxonomy" id="2817061"/>
    <lineage>
        <taxon>Bacteria</taxon>
        <taxon>Pseudomonadati</taxon>
        <taxon>Bacteroidota</taxon>
        <taxon>Cytophagia</taxon>
        <taxon>Cytophagales</taxon>
        <taxon>Spirosomataceae</taxon>
        <taxon>Fibrella</taxon>
    </lineage>
</organism>
<dbReference type="RefSeq" id="WP_207331045.1">
    <property type="nucleotide sequence ID" value="NZ_JAFMYW010000007.1"/>
</dbReference>
<proteinExistence type="predicted"/>
<dbReference type="Proteomes" id="UP000664628">
    <property type="component" value="Unassembled WGS sequence"/>
</dbReference>
<evidence type="ECO:0000313" key="1">
    <source>
        <dbReference type="EMBL" id="MBO0951086.1"/>
    </source>
</evidence>
<comment type="caution">
    <text evidence="1">The sequence shown here is derived from an EMBL/GenBank/DDBJ whole genome shotgun (WGS) entry which is preliminary data.</text>
</comment>
<reference evidence="1 2" key="1">
    <citation type="submission" date="2021-03" db="EMBL/GenBank/DDBJ databases">
        <title>Fibrella sp. HMF5405 genome sequencing and assembly.</title>
        <authorList>
            <person name="Kang H."/>
            <person name="Kim H."/>
            <person name="Bae S."/>
            <person name="Joh K."/>
        </authorList>
    </citation>
    <scope>NUCLEOTIDE SEQUENCE [LARGE SCALE GENOMIC DNA]</scope>
    <source>
        <strain evidence="1 2">HMF5405</strain>
    </source>
</reference>
<dbReference type="EMBL" id="JAFMYW010000007">
    <property type="protein sequence ID" value="MBO0951086.1"/>
    <property type="molecule type" value="Genomic_DNA"/>
</dbReference>
<protein>
    <submittedName>
        <fullName evidence="1">Uncharacterized protein</fullName>
    </submittedName>
</protein>
<accession>A0ABS3JM54</accession>